<dbReference type="STRING" id="314278.NB231_10228"/>
<reference evidence="2 3" key="1">
    <citation type="submission" date="2006-02" db="EMBL/GenBank/DDBJ databases">
        <authorList>
            <person name="Waterbury J."/>
            <person name="Ferriera S."/>
            <person name="Johnson J."/>
            <person name="Kravitz S."/>
            <person name="Halpern A."/>
            <person name="Remington K."/>
            <person name="Beeson K."/>
            <person name="Tran B."/>
            <person name="Rogers Y.-H."/>
            <person name="Friedman R."/>
            <person name="Venter J.C."/>
        </authorList>
    </citation>
    <scope>NUCLEOTIDE SEQUENCE [LARGE SCALE GENOMIC DNA]</scope>
    <source>
        <strain evidence="2 3">Nb-231</strain>
    </source>
</reference>
<dbReference type="InterPro" id="IPR050923">
    <property type="entry name" value="Cell_Proc_Reg/RNA_Proc"/>
</dbReference>
<dbReference type="SMART" id="SM00240">
    <property type="entry name" value="FHA"/>
    <property type="match status" value="1"/>
</dbReference>
<sequence>MTEENDTSTQVFNVCALLRDDGVAANTAQLIVIHGRGVGQKVELNRPRITIGRRDTNHLILASATVSREHAYVACEEDRYSIVDSGSRNGVYVNGQKIPAGREWCLSHGDSLALGEQLLLFHCPQRLFNSQGLFEISIDRGKVKQEVDDLLIRVLGSDGGTQRRLVEADKTTTR</sequence>
<protein>
    <recommendedName>
        <fullName evidence="1">FHA domain-containing protein</fullName>
    </recommendedName>
</protein>
<dbReference type="eggNOG" id="COG1716">
    <property type="taxonomic scope" value="Bacteria"/>
</dbReference>
<accession>A4BNM3</accession>
<proteinExistence type="predicted"/>
<evidence type="ECO:0000313" key="3">
    <source>
        <dbReference type="Proteomes" id="UP000003374"/>
    </source>
</evidence>
<dbReference type="OrthoDB" id="9780149at2"/>
<dbReference type="HOGENOM" id="CLU_1538471_0_0_6"/>
<organism evidence="2 3">
    <name type="scientific">Nitrococcus mobilis Nb-231</name>
    <dbReference type="NCBI Taxonomy" id="314278"/>
    <lineage>
        <taxon>Bacteria</taxon>
        <taxon>Pseudomonadati</taxon>
        <taxon>Pseudomonadota</taxon>
        <taxon>Gammaproteobacteria</taxon>
        <taxon>Chromatiales</taxon>
        <taxon>Ectothiorhodospiraceae</taxon>
        <taxon>Nitrococcus</taxon>
    </lineage>
</organism>
<dbReference type="InterPro" id="IPR000253">
    <property type="entry name" value="FHA_dom"/>
</dbReference>
<name>A4BNM3_9GAMM</name>
<dbReference type="RefSeq" id="WP_005002203.1">
    <property type="nucleotide sequence ID" value="NZ_CH672427.1"/>
</dbReference>
<dbReference type="PANTHER" id="PTHR23308">
    <property type="entry name" value="NUCLEAR INHIBITOR OF PROTEIN PHOSPHATASE-1"/>
    <property type="match status" value="1"/>
</dbReference>
<comment type="caution">
    <text evidence="2">The sequence shown here is derived from an EMBL/GenBank/DDBJ whole genome shotgun (WGS) entry which is preliminary data.</text>
</comment>
<evidence type="ECO:0000313" key="2">
    <source>
        <dbReference type="EMBL" id="EAR22822.1"/>
    </source>
</evidence>
<evidence type="ECO:0000259" key="1">
    <source>
        <dbReference type="PROSITE" id="PS50006"/>
    </source>
</evidence>
<dbReference type="PROSITE" id="PS50006">
    <property type="entry name" value="FHA_DOMAIN"/>
    <property type="match status" value="1"/>
</dbReference>
<dbReference type="SUPFAM" id="SSF49879">
    <property type="entry name" value="SMAD/FHA domain"/>
    <property type="match status" value="1"/>
</dbReference>
<dbReference type="Pfam" id="PF00498">
    <property type="entry name" value="FHA"/>
    <property type="match status" value="1"/>
</dbReference>
<keyword evidence="3" id="KW-1185">Reference proteome</keyword>
<dbReference type="Gene3D" id="2.60.200.20">
    <property type="match status" value="1"/>
</dbReference>
<dbReference type="CDD" id="cd00060">
    <property type="entry name" value="FHA"/>
    <property type="match status" value="1"/>
</dbReference>
<gene>
    <name evidence="2" type="ORF">NB231_10228</name>
</gene>
<dbReference type="AlphaFoldDB" id="A4BNM3"/>
<dbReference type="Proteomes" id="UP000003374">
    <property type="component" value="Unassembled WGS sequence"/>
</dbReference>
<dbReference type="EMBL" id="AAOF01000002">
    <property type="protein sequence ID" value="EAR22822.1"/>
    <property type="molecule type" value="Genomic_DNA"/>
</dbReference>
<feature type="domain" description="FHA" evidence="1">
    <location>
        <begin position="49"/>
        <end position="98"/>
    </location>
</feature>
<dbReference type="InterPro" id="IPR008984">
    <property type="entry name" value="SMAD_FHA_dom_sf"/>
</dbReference>